<name>A0A147I8Z6_9SPHN</name>
<dbReference type="EMBL" id="LDTB01000006">
    <property type="protein sequence ID" value="KTT75700.1"/>
    <property type="molecule type" value="Genomic_DNA"/>
</dbReference>
<gene>
    <name evidence="2" type="ORF">NS334_02020</name>
</gene>
<proteinExistence type="predicted"/>
<sequence>MQKVGIAGAVAALAAGVLIATPATAQFFFKSKDLRGERVRGDEPGIGQMLPGATPEELRAAMVWNMRAALNVAALQCQFEPSLLTVQNYNAILADHKQELASSYAMLGKYFERVAKTKKDGQNALDQFGTRTYSGFATVAAQYGFCTTTSSIGRDALYAPRGSFGEIALGRMREVRNSLTPWGEQQFPRWEVRLPPAFLPRFDKACWKKDAFVVKKCGEPFGAVTYAAR</sequence>
<accession>A0A147I8Z6</accession>
<keyword evidence="3" id="KW-1185">Reference proteome</keyword>
<dbReference type="PATRIC" id="fig|869719.3.peg.2718"/>
<comment type="caution">
    <text evidence="2">The sequence shown here is derived from an EMBL/GenBank/DDBJ whole genome shotgun (WGS) entry which is preliminary data.</text>
</comment>
<evidence type="ECO:0000313" key="3">
    <source>
        <dbReference type="Proteomes" id="UP000074310"/>
    </source>
</evidence>
<feature type="chain" id="PRO_5007548414" evidence="1">
    <location>
        <begin position="26"/>
        <end position="229"/>
    </location>
</feature>
<evidence type="ECO:0000256" key="1">
    <source>
        <dbReference type="SAM" id="SignalP"/>
    </source>
</evidence>
<reference evidence="2 3" key="1">
    <citation type="journal article" date="2016" name="Front. Microbiol.">
        <title>Genomic Resource of Rice Seed Associated Bacteria.</title>
        <authorList>
            <person name="Midha S."/>
            <person name="Bansal K."/>
            <person name="Sharma S."/>
            <person name="Kumar N."/>
            <person name="Patil P.P."/>
            <person name="Chaudhry V."/>
            <person name="Patil P.B."/>
        </authorList>
    </citation>
    <scope>NUCLEOTIDE SEQUENCE [LARGE SCALE GENOMIC DNA]</scope>
    <source>
        <strain evidence="2 3">NS334</strain>
    </source>
</reference>
<dbReference type="OrthoDB" id="7467144at2"/>
<protein>
    <submittedName>
        <fullName evidence="2">Uncharacterized protein</fullName>
    </submittedName>
</protein>
<feature type="signal peptide" evidence="1">
    <location>
        <begin position="1"/>
        <end position="25"/>
    </location>
</feature>
<organism evidence="2 3">
    <name type="scientific">Sphingomonas endophytica</name>
    <dbReference type="NCBI Taxonomy" id="869719"/>
    <lineage>
        <taxon>Bacteria</taxon>
        <taxon>Pseudomonadati</taxon>
        <taxon>Pseudomonadota</taxon>
        <taxon>Alphaproteobacteria</taxon>
        <taxon>Sphingomonadales</taxon>
        <taxon>Sphingomonadaceae</taxon>
        <taxon>Sphingomonas</taxon>
    </lineage>
</organism>
<evidence type="ECO:0000313" key="2">
    <source>
        <dbReference type="EMBL" id="KTT75700.1"/>
    </source>
</evidence>
<dbReference type="RefSeq" id="WP_058754316.1">
    <property type="nucleotide sequence ID" value="NZ_LDTB01000006.1"/>
</dbReference>
<keyword evidence="1" id="KW-0732">Signal</keyword>
<dbReference type="Proteomes" id="UP000074310">
    <property type="component" value="Unassembled WGS sequence"/>
</dbReference>
<dbReference type="AlphaFoldDB" id="A0A147I8Z6"/>